<comment type="similarity">
    <text evidence="5 18">Belongs to the CDS family.</text>
</comment>
<evidence type="ECO:0000256" key="18">
    <source>
        <dbReference type="RuleBase" id="RU003938"/>
    </source>
</evidence>
<evidence type="ECO:0000256" key="1">
    <source>
        <dbReference type="ARBA" id="ARBA00001698"/>
    </source>
</evidence>
<feature type="transmembrane region" description="Helical" evidence="19">
    <location>
        <begin position="243"/>
        <end position="261"/>
    </location>
</feature>
<feature type="transmembrane region" description="Helical" evidence="19">
    <location>
        <begin position="169"/>
        <end position="188"/>
    </location>
</feature>
<dbReference type="PANTHER" id="PTHR46382">
    <property type="entry name" value="PHOSPHATIDATE CYTIDYLYLTRANSFERASE"/>
    <property type="match status" value="1"/>
</dbReference>
<dbReference type="UniPathway" id="UPA00557">
    <property type="reaction ID" value="UER00614"/>
</dbReference>
<evidence type="ECO:0000256" key="15">
    <source>
        <dbReference type="ARBA" id="ARBA00023136"/>
    </source>
</evidence>
<keyword evidence="17" id="KW-1208">Phospholipid metabolism</keyword>
<evidence type="ECO:0000256" key="8">
    <source>
        <dbReference type="ARBA" id="ARBA00022475"/>
    </source>
</evidence>
<evidence type="ECO:0000313" key="20">
    <source>
        <dbReference type="EMBL" id="MBP0440933.1"/>
    </source>
</evidence>
<keyword evidence="8" id="KW-1003">Cell membrane</keyword>
<evidence type="ECO:0000256" key="14">
    <source>
        <dbReference type="ARBA" id="ARBA00023098"/>
    </source>
</evidence>
<evidence type="ECO:0000256" key="13">
    <source>
        <dbReference type="ARBA" id="ARBA00022989"/>
    </source>
</evidence>
<proteinExistence type="inferred from homology"/>
<feature type="transmembrane region" description="Helical" evidence="19">
    <location>
        <begin position="126"/>
        <end position="148"/>
    </location>
</feature>
<keyword evidence="13 19" id="KW-1133">Transmembrane helix</keyword>
<accession>A0A8J7R1D7</accession>
<comment type="pathway">
    <text evidence="3 18">Phospholipid metabolism; CDP-diacylglycerol biosynthesis; CDP-diacylglycerol from sn-glycerol 3-phosphate: step 3/3.</text>
</comment>
<evidence type="ECO:0000256" key="7">
    <source>
        <dbReference type="ARBA" id="ARBA00019373"/>
    </source>
</evidence>
<keyword evidence="11 18" id="KW-0812">Transmembrane</keyword>
<comment type="caution">
    <text evidence="20">The sequence shown here is derived from an EMBL/GenBank/DDBJ whole genome shotgun (WGS) entry which is preliminary data.</text>
</comment>
<dbReference type="PANTHER" id="PTHR46382:SF1">
    <property type="entry name" value="PHOSPHATIDATE CYTIDYLYLTRANSFERASE"/>
    <property type="match status" value="1"/>
</dbReference>
<organism evidence="20 21">
    <name type="scientific">Tianweitania sediminis</name>
    <dbReference type="NCBI Taxonomy" id="1502156"/>
    <lineage>
        <taxon>Bacteria</taxon>
        <taxon>Pseudomonadati</taxon>
        <taxon>Pseudomonadota</taxon>
        <taxon>Alphaproteobacteria</taxon>
        <taxon>Hyphomicrobiales</taxon>
        <taxon>Phyllobacteriaceae</taxon>
        <taxon>Tianweitania</taxon>
    </lineage>
</organism>
<dbReference type="Proteomes" id="UP000666240">
    <property type="component" value="Unassembled WGS sequence"/>
</dbReference>
<evidence type="ECO:0000256" key="10">
    <source>
        <dbReference type="ARBA" id="ARBA00022679"/>
    </source>
</evidence>
<dbReference type="GO" id="GO:0004605">
    <property type="term" value="F:phosphatidate cytidylyltransferase activity"/>
    <property type="evidence" value="ECO:0007669"/>
    <property type="project" value="UniProtKB-EC"/>
</dbReference>
<evidence type="ECO:0000313" key="21">
    <source>
        <dbReference type="Proteomes" id="UP000666240"/>
    </source>
</evidence>
<dbReference type="GO" id="GO:0016024">
    <property type="term" value="P:CDP-diacylglycerol biosynthetic process"/>
    <property type="evidence" value="ECO:0007669"/>
    <property type="project" value="UniProtKB-UniPathway"/>
</dbReference>
<dbReference type="EMBL" id="JAGIYY010000010">
    <property type="protein sequence ID" value="MBP0440933.1"/>
    <property type="molecule type" value="Genomic_DNA"/>
</dbReference>
<feature type="transmembrane region" description="Helical" evidence="19">
    <location>
        <begin position="58"/>
        <end position="88"/>
    </location>
</feature>
<comment type="catalytic activity">
    <reaction evidence="1 18">
        <text>a 1,2-diacyl-sn-glycero-3-phosphate + CTP + H(+) = a CDP-1,2-diacyl-sn-glycerol + diphosphate</text>
        <dbReference type="Rhea" id="RHEA:16229"/>
        <dbReference type="ChEBI" id="CHEBI:15378"/>
        <dbReference type="ChEBI" id="CHEBI:33019"/>
        <dbReference type="ChEBI" id="CHEBI:37563"/>
        <dbReference type="ChEBI" id="CHEBI:58332"/>
        <dbReference type="ChEBI" id="CHEBI:58608"/>
        <dbReference type="EC" id="2.7.7.41"/>
    </reaction>
</comment>
<evidence type="ECO:0000256" key="12">
    <source>
        <dbReference type="ARBA" id="ARBA00022695"/>
    </source>
</evidence>
<dbReference type="AlphaFoldDB" id="A0A8J7R1D7"/>
<gene>
    <name evidence="20" type="ORF">J5Y06_19985</name>
</gene>
<feature type="transmembrane region" description="Helical" evidence="19">
    <location>
        <begin position="12"/>
        <end position="38"/>
    </location>
</feature>
<keyword evidence="10 18" id="KW-0808">Transferase</keyword>
<evidence type="ECO:0000256" key="16">
    <source>
        <dbReference type="ARBA" id="ARBA00023209"/>
    </source>
</evidence>
<reference evidence="20" key="1">
    <citation type="submission" date="2021-03" db="EMBL/GenBank/DDBJ databases">
        <title>Genome sequencing and assembly of Tianweitania sediminis.</title>
        <authorList>
            <person name="Chhetri G."/>
        </authorList>
    </citation>
    <scope>NUCLEOTIDE SEQUENCE</scope>
    <source>
        <strain evidence="20">Z8</strain>
    </source>
</reference>
<feature type="transmembrane region" description="Helical" evidence="19">
    <location>
        <begin position="100"/>
        <end position="120"/>
    </location>
</feature>
<dbReference type="InterPro" id="IPR000374">
    <property type="entry name" value="PC_trans"/>
</dbReference>
<evidence type="ECO:0000256" key="11">
    <source>
        <dbReference type="ARBA" id="ARBA00022692"/>
    </source>
</evidence>
<evidence type="ECO:0000256" key="6">
    <source>
        <dbReference type="ARBA" id="ARBA00012487"/>
    </source>
</evidence>
<comment type="subcellular location">
    <subcellularLocation>
        <location evidence="2">Cell membrane</location>
        <topology evidence="2">Multi-pass membrane protein</topology>
    </subcellularLocation>
</comment>
<keyword evidence="9" id="KW-0444">Lipid biosynthesis</keyword>
<name>A0A8J7R1D7_9HYPH</name>
<sequence length="271" mass="28066">MNNFGLRVLSAVVLGGLVLLVTYFGGLLFHLMIALFAGALLYEWLAMVGDGLRLPTRLALWALLLIGLVPLVFNMDAAVVVFVALVAMGCGIGLEARRSGTWVAGGLVYALVAAVSIHQIREGGSSGLAAIVFLFSVVWATDSFAYVFGRLIGGRKLAPRISPSKTWSGALGGALAAVIAGTGSARLMGLQPGFVLAMAALVLSAVSQAGDLFESAVKRRFGVKDSGNMIPGHGGVMDRVDGLVAAGLALYLIGLLVGGIHEPSRGLFYLP</sequence>
<keyword evidence="14" id="KW-0443">Lipid metabolism</keyword>
<evidence type="ECO:0000256" key="5">
    <source>
        <dbReference type="ARBA" id="ARBA00010185"/>
    </source>
</evidence>
<keyword evidence="15 19" id="KW-0472">Membrane</keyword>
<keyword evidence="21" id="KW-1185">Reference proteome</keyword>
<evidence type="ECO:0000256" key="19">
    <source>
        <dbReference type="SAM" id="Phobius"/>
    </source>
</evidence>
<keyword evidence="12 18" id="KW-0548">Nucleotidyltransferase</keyword>
<dbReference type="PROSITE" id="PS01315">
    <property type="entry name" value="CDS"/>
    <property type="match status" value="1"/>
</dbReference>
<dbReference type="EC" id="2.7.7.41" evidence="6 18"/>
<keyword evidence="16" id="KW-0594">Phospholipid biosynthesis</keyword>
<protein>
    <recommendedName>
        <fullName evidence="7 18">Phosphatidate cytidylyltransferase</fullName>
        <ecNumber evidence="6 18">2.7.7.41</ecNumber>
    </recommendedName>
</protein>
<evidence type="ECO:0000256" key="2">
    <source>
        <dbReference type="ARBA" id="ARBA00004651"/>
    </source>
</evidence>
<comment type="pathway">
    <text evidence="4">Lipid metabolism.</text>
</comment>
<dbReference type="Pfam" id="PF01148">
    <property type="entry name" value="CTP_transf_1"/>
    <property type="match status" value="1"/>
</dbReference>
<evidence type="ECO:0000256" key="3">
    <source>
        <dbReference type="ARBA" id="ARBA00005119"/>
    </source>
</evidence>
<dbReference type="GO" id="GO:0005886">
    <property type="term" value="C:plasma membrane"/>
    <property type="evidence" value="ECO:0007669"/>
    <property type="project" value="UniProtKB-SubCell"/>
</dbReference>
<evidence type="ECO:0000256" key="9">
    <source>
        <dbReference type="ARBA" id="ARBA00022516"/>
    </source>
</evidence>
<evidence type="ECO:0000256" key="17">
    <source>
        <dbReference type="ARBA" id="ARBA00023264"/>
    </source>
</evidence>
<evidence type="ECO:0000256" key="4">
    <source>
        <dbReference type="ARBA" id="ARBA00005189"/>
    </source>
</evidence>